<reference evidence="3" key="1">
    <citation type="journal article" date="2019" name="Int. J. Syst. Evol. Microbiol.">
        <title>The Global Catalogue of Microorganisms (GCM) 10K type strain sequencing project: providing services to taxonomists for standard genome sequencing and annotation.</title>
        <authorList>
            <consortium name="The Broad Institute Genomics Platform"/>
            <consortium name="The Broad Institute Genome Sequencing Center for Infectious Disease"/>
            <person name="Wu L."/>
            <person name="Ma J."/>
        </authorList>
    </citation>
    <scope>NUCLEOTIDE SEQUENCE [LARGE SCALE GENOMIC DNA]</scope>
    <source>
        <strain evidence="3">JCM 13002</strain>
    </source>
</reference>
<evidence type="ECO:0000313" key="2">
    <source>
        <dbReference type="EMBL" id="GAA1080615.1"/>
    </source>
</evidence>
<evidence type="ECO:0000256" key="1">
    <source>
        <dbReference type="SAM" id="MobiDB-lite"/>
    </source>
</evidence>
<evidence type="ECO:0000313" key="3">
    <source>
        <dbReference type="Proteomes" id="UP001499987"/>
    </source>
</evidence>
<organism evidence="2 3">
    <name type="scientific">Kitasatospora arboriphila</name>
    <dbReference type="NCBI Taxonomy" id="258052"/>
    <lineage>
        <taxon>Bacteria</taxon>
        <taxon>Bacillati</taxon>
        <taxon>Actinomycetota</taxon>
        <taxon>Actinomycetes</taxon>
        <taxon>Kitasatosporales</taxon>
        <taxon>Streptomycetaceae</taxon>
        <taxon>Kitasatospora</taxon>
    </lineage>
</organism>
<gene>
    <name evidence="2" type="ORF">GCM10009663_24120</name>
</gene>
<dbReference type="Proteomes" id="UP001499987">
    <property type="component" value="Unassembled WGS sequence"/>
</dbReference>
<accession>A0ABP4DYV2</accession>
<comment type="caution">
    <text evidence="2">The sequence shown here is derived from an EMBL/GenBank/DDBJ whole genome shotgun (WGS) entry which is preliminary data.</text>
</comment>
<sequence length="93" mass="9464">MNGYSPGPASGVRPARLSGPYTGSIGRPDSDLRGSGGMASSGARARTRRPGRTDFGLLRNLTGGGPPRAEARAQVRARAQAGHRPAVLRGGLG</sequence>
<proteinExistence type="predicted"/>
<keyword evidence="3" id="KW-1185">Reference proteome</keyword>
<name>A0ABP4DYV2_9ACTN</name>
<protein>
    <submittedName>
        <fullName evidence="2">Uncharacterized protein</fullName>
    </submittedName>
</protein>
<feature type="region of interest" description="Disordered" evidence="1">
    <location>
        <begin position="1"/>
        <end position="93"/>
    </location>
</feature>
<dbReference type="EMBL" id="BAAALD010000017">
    <property type="protein sequence ID" value="GAA1080615.1"/>
    <property type="molecule type" value="Genomic_DNA"/>
</dbReference>